<sequence length="234" mass="25594">MTDQQAPSSVIPRRGAPSFVCPRCHAHTGQAWTELTARSTPAIDEPPRATANGRVERPTWAMSKCYSCKKSSVWRGDLLIWPAPSVLPPAHPQMPPEAGELYDEARAVVAISRRAAAALARAALERLLRSVRPDFRGRLDDLIAHVTPDLSTSTARLLSALRHVGNKSLHVDDEPDDFVALYLGEIDNGIIELLFAALNDVTEELVAKPAQADLFYSMLPEGVRGTIERKADQS</sequence>
<dbReference type="InterPro" id="IPR025285">
    <property type="entry name" value="DUF4145"/>
</dbReference>
<evidence type="ECO:0000313" key="2">
    <source>
        <dbReference type="EMBL" id="AZZ52626.1"/>
    </source>
</evidence>
<dbReference type="EMBL" id="CP028137">
    <property type="protein sequence ID" value="AZZ52626.1"/>
    <property type="molecule type" value="Genomic_DNA"/>
</dbReference>
<dbReference type="AlphaFoldDB" id="A0A3T0T1Y4"/>
<gene>
    <name evidence="2" type="ORF">C1I64_11625</name>
</gene>
<organism evidence="2 3">
    <name type="scientific">Rathayibacter festucae DSM 15932</name>
    <dbReference type="NCBI Taxonomy" id="1328866"/>
    <lineage>
        <taxon>Bacteria</taxon>
        <taxon>Bacillati</taxon>
        <taxon>Actinomycetota</taxon>
        <taxon>Actinomycetes</taxon>
        <taxon>Micrococcales</taxon>
        <taxon>Microbacteriaceae</taxon>
        <taxon>Rathayibacter</taxon>
    </lineage>
</organism>
<reference evidence="2 3" key="1">
    <citation type="submission" date="2018-03" db="EMBL/GenBank/DDBJ databases">
        <title>Bacteriophage NCPPB3778 and a type I-E CRISPR drive the evolution of the US Biological Select Agent, Rathayibacter toxicus.</title>
        <authorList>
            <person name="Davis E.W.II."/>
            <person name="Tabima J.F."/>
            <person name="Weisberg A.J."/>
            <person name="Dantas Lopes L."/>
            <person name="Wiseman M.S."/>
            <person name="Wiseman M.S."/>
            <person name="Pupko T."/>
            <person name="Belcher M.S."/>
            <person name="Sechler A.J."/>
            <person name="Tancos M.A."/>
            <person name="Schroeder B.K."/>
            <person name="Murray T.D."/>
            <person name="Luster D.G."/>
            <person name="Schneider W.L."/>
            <person name="Rogers E."/>
            <person name="Andreote F.D."/>
            <person name="Grunwald N.J."/>
            <person name="Putnam M.L."/>
            <person name="Chang J.H."/>
        </authorList>
    </citation>
    <scope>NUCLEOTIDE SEQUENCE [LARGE SCALE GENOMIC DNA]</scope>
    <source>
        <strain evidence="2 3">DSM 15932</strain>
    </source>
</reference>
<protein>
    <recommendedName>
        <fullName evidence="1">DUF4145 domain-containing protein</fullName>
    </recommendedName>
</protein>
<accession>A0A3T0T1Y4</accession>
<dbReference type="KEGG" id="rfs:C1I64_11625"/>
<evidence type="ECO:0000259" key="1">
    <source>
        <dbReference type="Pfam" id="PF13643"/>
    </source>
</evidence>
<proteinExistence type="predicted"/>
<feature type="domain" description="DUF4145" evidence="1">
    <location>
        <begin position="104"/>
        <end position="171"/>
    </location>
</feature>
<dbReference type="Pfam" id="PF13643">
    <property type="entry name" value="DUF4145"/>
    <property type="match status" value="1"/>
</dbReference>
<evidence type="ECO:0000313" key="3">
    <source>
        <dbReference type="Proteomes" id="UP000285317"/>
    </source>
</evidence>
<name>A0A3T0T1Y4_9MICO</name>
<dbReference type="Proteomes" id="UP000285317">
    <property type="component" value="Chromosome"/>
</dbReference>